<dbReference type="EMBL" id="QQWO01000031">
    <property type="protein sequence ID" value="RSU97842.1"/>
    <property type="molecule type" value="Genomic_DNA"/>
</dbReference>
<evidence type="ECO:0000313" key="2">
    <source>
        <dbReference type="EMBL" id="APR53943.1"/>
    </source>
</evidence>
<dbReference type="RefSeq" id="WP_075152455.1">
    <property type="nucleotide sequence ID" value="NZ_CP018820.1"/>
</dbReference>
<dbReference type="PANTHER" id="PTHR34989">
    <property type="entry name" value="PROTEIN HDED"/>
    <property type="match status" value="1"/>
</dbReference>
<keyword evidence="4" id="KW-1185">Reference proteome</keyword>
<evidence type="ECO:0000313" key="3">
    <source>
        <dbReference type="EMBL" id="RSU97842.1"/>
    </source>
</evidence>
<dbReference type="GeneID" id="44134329"/>
<evidence type="ECO:0000313" key="4">
    <source>
        <dbReference type="Proteomes" id="UP000185161"/>
    </source>
</evidence>
<feature type="transmembrane region" description="Helical" evidence="1">
    <location>
        <begin position="6"/>
        <end position="24"/>
    </location>
</feature>
<dbReference type="PANTHER" id="PTHR34989:SF1">
    <property type="entry name" value="PROTEIN HDED"/>
    <property type="match status" value="1"/>
</dbReference>
<accession>A0A1L6JDD7</accession>
<dbReference type="InterPro" id="IPR052712">
    <property type="entry name" value="Acid_resist_chaperone_HdeD"/>
</dbReference>
<dbReference type="EMBL" id="CP018820">
    <property type="protein sequence ID" value="APR53943.1"/>
    <property type="molecule type" value="Genomic_DNA"/>
</dbReference>
<sequence>MPIVSTMLRFAGGVSLLCGVLAILNPLATTMAAVTLAALALVLSGAIQFVSGFSEPDWHARAPSLLVAAAALALGLSILFHPVAGARALTILMGLLQRPRRI</sequence>
<keyword evidence="1" id="KW-0472">Membrane</keyword>
<name>A0A1L6JDD7_9SPHN</name>
<dbReference type="Pfam" id="PF03729">
    <property type="entry name" value="DUF308"/>
    <property type="match status" value="1"/>
</dbReference>
<dbReference type="Proteomes" id="UP000286681">
    <property type="component" value="Unassembled WGS sequence"/>
</dbReference>
<reference evidence="4" key="2">
    <citation type="submission" date="2016-12" db="EMBL/GenBank/DDBJ databases">
        <title>Whole genome sequencing of Sphingomonas sp. ABOJV.</title>
        <authorList>
            <person name="Conlan S."/>
            <person name="Thomas P.J."/>
            <person name="Mullikin J."/>
            <person name="Palmore T.N."/>
            <person name="Frank K.M."/>
            <person name="Segre J.A."/>
        </authorList>
    </citation>
    <scope>NUCLEOTIDE SEQUENCE [LARGE SCALE GENOMIC DNA]</scope>
    <source>
        <strain evidence="4">ABOJV</strain>
    </source>
</reference>
<gene>
    <name evidence="2" type="ORF">BRX40_17375</name>
    <name evidence="3" type="ORF">CA257_22275</name>
</gene>
<dbReference type="AlphaFoldDB" id="A0A1L6JDD7"/>
<dbReference type="Proteomes" id="UP000185161">
    <property type="component" value="Chromosome"/>
</dbReference>
<reference evidence="2" key="1">
    <citation type="submission" date="2016-12" db="EMBL/GenBank/DDBJ databases">
        <title>Whole genome sequencing of Sphingomonas koreensis.</title>
        <authorList>
            <person name="Conlan S."/>
            <person name="Thomas P.J."/>
            <person name="Mullikin J."/>
            <person name="Palmore T.N."/>
            <person name="Frank K.M."/>
            <person name="Segre J.A."/>
        </authorList>
    </citation>
    <scope>NUCLEOTIDE SEQUENCE</scope>
    <source>
        <strain evidence="2">ABOJV</strain>
    </source>
</reference>
<keyword evidence="1" id="KW-0812">Transmembrane</keyword>
<organism evidence="2 4">
    <name type="scientific">Sphingomonas koreensis</name>
    <dbReference type="NCBI Taxonomy" id="93064"/>
    <lineage>
        <taxon>Bacteria</taxon>
        <taxon>Pseudomonadati</taxon>
        <taxon>Pseudomonadota</taxon>
        <taxon>Alphaproteobacteria</taxon>
        <taxon>Sphingomonadales</taxon>
        <taxon>Sphingomonadaceae</taxon>
        <taxon>Sphingomonas</taxon>
    </lineage>
</organism>
<dbReference type="InterPro" id="IPR005325">
    <property type="entry name" value="DUF308_memb"/>
</dbReference>
<dbReference type="STRING" id="93064.BRX40_17375"/>
<evidence type="ECO:0000313" key="5">
    <source>
        <dbReference type="Proteomes" id="UP000286681"/>
    </source>
</evidence>
<dbReference type="GO" id="GO:0005886">
    <property type="term" value="C:plasma membrane"/>
    <property type="evidence" value="ECO:0007669"/>
    <property type="project" value="TreeGrafter"/>
</dbReference>
<proteinExistence type="predicted"/>
<feature type="transmembrane region" description="Helical" evidence="1">
    <location>
        <begin position="65"/>
        <end position="96"/>
    </location>
</feature>
<keyword evidence="1" id="KW-1133">Transmembrane helix</keyword>
<evidence type="ECO:0000256" key="1">
    <source>
        <dbReference type="SAM" id="Phobius"/>
    </source>
</evidence>
<protein>
    <submittedName>
        <fullName evidence="2">Uncharacterized protein</fullName>
    </submittedName>
</protein>
<reference evidence="3 5" key="3">
    <citation type="submission" date="2018-07" db="EMBL/GenBank/DDBJ databases">
        <title>Genomic and Epidemiologic Investigation of an Indolent Hospital Outbreak.</title>
        <authorList>
            <person name="Johnson R.C."/>
            <person name="Deming C."/>
            <person name="Conlan S."/>
            <person name="Zellmer C.J."/>
            <person name="Michelin A.V."/>
            <person name="Lee-Lin S."/>
            <person name="Thomas P.J."/>
            <person name="Park M."/>
            <person name="Weingarten R.A."/>
            <person name="Less J."/>
            <person name="Dekker J.P."/>
            <person name="Frank K.M."/>
            <person name="Musser K.A."/>
            <person name="Mcquiston J.R."/>
            <person name="Henderson D.K."/>
            <person name="Lau A.F."/>
            <person name="Palmore T.N."/>
            <person name="Segre J.A."/>
        </authorList>
    </citation>
    <scope>NUCLEOTIDE SEQUENCE [LARGE SCALE GENOMIC DNA]</scope>
    <source>
        <strain evidence="3 5">SK-NIH.Env10_0317</strain>
    </source>
</reference>
<dbReference type="KEGG" id="skr:BRX40_17375"/>